<keyword evidence="3" id="KW-1185">Reference proteome</keyword>
<dbReference type="GeneID" id="61136350"/>
<reference evidence="2 3" key="1">
    <citation type="journal article" date="2004" name="Proc. Natl. Acad. Sci. U.S.A.">
        <title>The complete genomic sequence of Nocardia farcinica IFM 10152.</title>
        <authorList>
            <person name="Ishikawa J."/>
            <person name="Yamashita A."/>
            <person name="Mikami Y."/>
            <person name="Hoshino Y."/>
            <person name="Kurita H."/>
            <person name="Hotta K."/>
            <person name="Shiba T."/>
            <person name="Hattori M."/>
        </authorList>
    </citation>
    <scope>NUCLEOTIDE SEQUENCE [LARGE SCALE GENOMIC DNA]</scope>
    <source>
        <strain evidence="2 3">IFM 10152</strain>
        <plasmid evidence="3">Plasmid pNF1</plasmid>
    </source>
</reference>
<organism evidence="2 3">
    <name type="scientific">Nocardia farcinica (strain IFM 10152)</name>
    <dbReference type="NCBI Taxonomy" id="247156"/>
    <lineage>
        <taxon>Bacteria</taxon>
        <taxon>Bacillati</taxon>
        <taxon>Actinomycetota</taxon>
        <taxon>Actinomycetes</taxon>
        <taxon>Mycobacteriales</taxon>
        <taxon>Nocardiaceae</taxon>
        <taxon>Nocardia</taxon>
    </lineage>
</organism>
<feature type="region of interest" description="Disordered" evidence="1">
    <location>
        <begin position="90"/>
        <end position="111"/>
    </location>
</feature>
<geneLocation type="plasmid" evidence="2 3">
    <name>pNF1</name>
</geneLocation>
<keyword evidence="2" id="KW-0614">Plasmid</keyword>
<dbReference type="AlphaFoldDB" id="Q5YME1"/>
<proteinExistence type="predicted"/>
<sequence>MRAIAIVRQDVAARDGQGGVESVRALARRMRLDLPARDTHVTTDLTVLLAHVNSTQADVVVVPSEQHLRGWMDTVRRIAAVWTVDPPLCWPKDGGRPHSLTRPDRHLEVSR</sequence>
<dbReference type="HOGENOM" id="CLU_2155716_0_0_11"/>
<dbReference type="Proteomes" id="UP000006820">
    <property type="component" value="Plasmid pNF1"/>
</dbReference>
<dbReference type="EMBL" id="AP006619">
    <property type="protein sequence ID" value="BAD60650.1"/>
    <property type="molecule type" value="Genomic_DNA"/>
</dbReference>
<evidence type="ECO:0000313" key="2">
    <source>
        <dbReference type="EMBL" id="BAD60650.1"/>
    </source>
</evidence>
<evidence type="ECO:0000313" key="3">
    <source>
        <dbReference type="Proteomes" id="UP000006820"/>
    </source>
</evidence>
<accession>Q5YME1</accession>
<feature type="compositionally biased region" description="Basic and acidic residues" evidence="1">
    <location>
        <begin position="93"/>
        <end position="111"/>
    </location>
</feature>
<dbReference type="eggNOG" id="ENOG5031FFF">
    <property type="taxonomic scope" value="Bacteria"/>
</dbReference>
<dbReference type="KEGG" id="nfa:PNF1_1250"/>
<evidence type="ECO:0000256" key="1">
    <source>
        <dbReference type="SAM" id="MobiDB-lite"/>
    </source>
</evidence>
<name>Q5YME1_NOCFA</name>
<gene>
    <name evidence="2" type="ordered locus">PNF1_1250</name>
</gene>
<protein>
    <submittedName>
        <fullName evidence="2">Uncharacterized protein</fullName>
    </submittedName>
</protein>
<dbReference type="RefSeq" id="WP_011212332.1">
    <property type="nucleotide sequence ID" value="NC_006362.1"/>
</dbReference>
<dbReference type="OrthoDB" id="4555805at2"/>